<feature type="transmembrane region" description="Helical" evidence="8">
    <location>
        <begin position="174"/>
        <end position="191"/>
    </location>
</feature>
<evidence type="ECO:0000313" key="11">
    <source>
        <dbReference type="EnsemblPlants" id="Kaladp0048s0886.2.v1.1"/>
    </source>
</evidence>
<evidence type="ECO:0000259" key="10">
    <source>
        <dbReference type="Pfam" id="PF04535"/>
    </source>
</evidence>
<evidence type="ECO:0000256" key="2">
    <source>
        <dbReference type="ARBA" id="ARBA00007651"/>
    </source>
</evidence>
<evidence type="ECO:0000313" key="12">
    <source>
        <dbReference type="Proteomes" id="UP000594263"/>
    </source>
</evidence>
<feature type="region of interest" description="Disordered" evidence="9">
    <location>
        <begin position="1"/>
        <end position="68"/>
    </location>
</feature>
<dbReference type="InterPro" id="IPR006702">
    <property type="entry name" value="CASP_dom"/>
</dbReference>
<evidence type="ECO:0000256" key="7">
    <source>
        <dbReference type="ARBA" id="ARBA00023136"/>
    </source>
</evidence>
<keyword evidence="4 8" id="KW-1003">Cell membrane</keyword>
<comment type="subcellular location">
    <subcellularLocation>
        <location evidence="1 8">Cell membrane</location>
        <topology evidence="1 8">Multi-pass membrane protein</topology>
    </subcellularLocation>
</comment>
<evidence type="ECO:0000256" key="9">
    <source>
        <dbReference type="SAM" id="MobiDB-lite"/>
    </source>
</evidence>
<dbReference type="AlphaFoldDB" id="A0A7N0TZQ2"/>
<dbReference type="EnsemblPlants" id="Kaladp0048s0886.2.v1.1">
    <property type="protein sequence ID" value="Kaladp0048s0886.2.v1.1"/>
    <property type="gene ID" value="Kaladp0048s0886.v1.1"/>
</dbReference>
<name>A0A7N0TZQ2_KALFE</name>
<feature type="compositionally biased region" description="Basic and acidic residues" evidence="9">
    <location>
        <begin position="1"/>
        <end position="15"/>
    </location>
</feature>
<dbReference type="OMA" id="REYRFCL"/>
<feature type="compositionally biased region" description="Low complexity" evidence="9">
    <location>
        <begin position="49"/>
        <end position="62"/>
    </location>
</feature>
<feature type="transmembrane region" description="Helical" evidence="8">
    <location>
        <begin position="249"/>
        <end position="277"/>
    </location>
</feature>
<evidence type="ECO:0000256" key="4">
    <source>
        <dbReference type="ARBA" id="ARBA00022475"/>
    </source>
</evidence>
<dbReference type="PANTHER" id="PTHR33573">
    <property type="entry name" value="CASP-LIKE PROTEIN 4A4"/>
    <property type="match status" value="1"/>
</dbReference>
<keyword evidence="5 8" id="KW-0812">Transmembrane</keyword>
<keyword evidence="12" id="KW-1185">Reference proteome</keyword>
<sequence length="282" mass="30446">MERISSRKPVTESRARTLSQTMAEDDDESPPHSPLHSPSDARSSPSPVHTLSSTHSPLHTPSPENPLSKAIVPVDYSYPVVKGSPGPHAPSPPLAVPASTREAPAPPSANGVRKARVRRSRRWGGGGGAGVDRAALGLRVAEMVLCLVSFSVMAADRTEGWSGDSFDRYKEYRYCLSITVIAFAYAGLQACSQSYHLITGKNVIKHHLRHHFEFAIDQILAYLLISASSSSATRVDDWQSNWGKDEFTIMATASVTTAFLAFSAFAISSLISGYNLCGRHPS</sequence>
<dbReference type="Gramene" id="Kaladp0048s0886.2.v1.1">
    <property type="protein sequence ID" value="Kaladp0048s0886.2.v1.1"/>
    <property type="gene ID" value="Kaladp0048s0886.v1.1"/>
</dbReference>
<feature type="compositionally biased region" description="Basic residues" evidence="9">
    <location>
        <begin position="113"/>
        <end position="122"/>
    </location>
</feature>
<keyword evidence="6 8" id="KW-1133">Transmembrane helix</keyword>
<evidence type="ECO:0000256" key="6">
    <source>
        <dbReference type="ARBA" id="ARBA00022989"/>
    </source>
</evidence>
<accession>A0A7N0TZQ2</accession>
<evidence type="ECO:0000256" key="5">
    <source>
        <dbReference type="ARBA" id="ARBA00022692"/>
    </source>
</evidence>
<organism evidence="11 12">
    <name type="scientific">Kalanchoe fedtschenkoi</name>
    <name type="common">Lavender scallops</name>
    <name type="synonym">South American air plant</name>
    <dbReference type="NCBI Taxonomy" id="63787"/>
    <lineage>
        <taxon>Eukaryota</taxon>
        <taxon>Viridiplantae</taxon>
        <taxon>Streptophyta</taxon>
        <taxon>Embryophyta</taxon>
        <taxon>Tracheophyta</taxon>
        <taxon>Spermatophyta</taxon>
        <taxon>Magnoliopsida</taxon>
        <taxon>eudicotyledons</taxon>
        <taxon>Gunneridae</taxon>
        <taxon>Pentapetalae</taxon>
        <taxon>Saxifragales</taxon>
        <taxon>Crassulaceae</taxon>
        <taxon>Kalanchoe</taxon>
    </lineage>
</organism>
<keyword evidence="7 8" id="KW-0472">Membrane</keyword>
<dbReference type="EnsemblPlants" id="Kaladp0048s0886.3.v1.1">
    <property type="protein sequence ID" value="Kaladp0048s0886.3.v1.1"/>
    <property type="gene ID" value="Kaladp0048s0886.v1.1"/>
</dbReference>
<dbReference type="EnsemblPlants" id="Kaladp0048s0886.1.v1.1">
    <property type="protein sequence ID" value="Kaladp0048s0886.1.v1.1"/>
    <property type="gene ID" value="Kaladp0048s0886.v1.1"/>
</dbReference>
<evidence type="ECO:0000256" key="3">
    <source>
        <dbReference type="ARBA" id="ARBA00011489"/>
    </source>
</evidence>
<reference evidence="11" key="1">
    <citation type="submission" date="2021-01" db="UniProtKB">
        <authorList>
            <consortium name="EnsemblPlants"/>
        </authorList>
    </citation>
    <scope>IDENTIFICATION</scope>
</reference>
<dbReference type="Gramene" id="Kaladp0048s0886.1.v1.1">
    <property type="protein sequence ID" value="Kaladp0048s0886.1.v1.1"/>
    <property type="gene ID" value="Kaladp0048s0886.v1.1"/>
</dbReference>
<proteinExistence type="inferred from homology"/>
<comment type="caution">
    <text evidence="8">Lacks conserved residue(s) required for the propagation of feature annotation.</text>
</comment>
<comment type="similarity">
    <text evidence="2 8">Belongs to the Casparian strip membrane proteins (CASP) family.</text>
</comment>
<protein>
    <recommendedName>
        <fullName evidence="8">CASP-like protein</fullName>
    </recommendedName>
</protein>
<feature type="domain" description="Casparian strip membrane protein" evidence="10">
    <location>
        <begin position="130"/>
        <end position="263"/>
    </location>
</feature>
<dbReference type="Gramene" id="Kaladp0048s0886.3.v1.1">
    <property type="protein sequence ID" value="Kaladp0048s0886.3.v1.1"/>
    <property type="gene ID" value="Kaladp0048s0886.v1.1"/>
</dbReference>
<dbReference type="GO" id="GO:0005886">
    <property type="term" value="C:plasma membrane"/>
    <property type="evidence" value="ECO:0007669"/>
    <property type="project" value="UniProtKB-SubCell"/>
</dbReference>
<feature type="region of interest" description="Disordered" evidence="9">
    <location>
        <begin position="83"/>
        <end position="127"/>
    </location>
</feature>
<dbReference type="PANTHER" id="PTHR33573:SF50">
    <property type="entry name" value="CASP-LIKE PROTEIN 4A3"/>
    <property type="match status" value="1"/>
</dbReference>
<comment type="subunit">
    <text evidence="3 8">Homodimer and heterodimers.</text>
</comment>
<evidence type="ECO:0000256" key="1">
    <source>
        <dbReference type="ARBA" id="ARBA00004651"/>
    </source>
</evidence>
<dbReference type="Pfam" id="PF04535">
    <property type="entry name" value="CASP_dom"/>
    <property type="match status" value="1"/>
</dbReference>
<dbReference type="Proteomes" id="UP000594263">
    <property type="component" value="Unplaced"/>
</dbReference>
<evidence type="ECO:0000256" key="8">
    <source>
        <dbReference type="RuleBase" id="RU361233"/>
    </source>
</evidence>